<dbReference type="AlphaFoldDB" id="A0AA96ZVS3"/>
<name>A0AA96ZVS3_9EURY</name>
<accession>A0AA96ZVS3</accession>
<evidence type="ECO:0000313" key="3">
    <source>
        <dbReference type="Proteomes" id="UP001304970"/>
    </source>
</evidence>
<feature type="coiled-coil region" evidence="1">
    <location>
        <begin position="206"/>
        <end position="233"/>
    </location>
</feature>
<keyword evidence="3" id="KW-1185">Reference proteome</keyword>
<keyword evidence="1" id="KW-0175">Coiled coil</keyword>
<evidence type="ECO:0000313" key="2">
    <source>
        <dbReference type="EMBL" id="WNY27034.1"/>
    </source>
</evidence>
<evidence type="ECO:0000256" key="1">
    <source>
        <dbReference type="SAM" id="Coils"/>
    </source>
</evidence>
<dbReference type="RefSeq" id="WP_338097012.1">
    <property type="nucleotide sequence ID" value="NZ_CP131061.1"/>
</dbReference>
<feature type="coiled-coil region" evidence="1">
    <location>
        <begin position="272"/>
        <end position="307"/>
    </location>
</feature>
<reference evidence="2 3" key="1">
    <citation type="submission" date="2023-07" db="EMBL/GenBank/DDBJ databases">
        <title>Closed genome sequence of Methanosarcinaceae archaeon Am2.</title>
        <authorList>
            <person name="Poehlein A."/>
            <person name="Protasov E."/>
            <person name="Platt K."/>
            <person name="Reeh H."/>
            <person name="Daniel R."/>
            <person name="Brune A."/>
        </authorList>
    </citation>
    <scope>NUCLEOTIDE SEQUENCE [LARGE SCALE GENOMIC DNA]</scope>
    <source>
        <strain evidence="2 3">Am2</strain>
    </source>
</reference>
<sequence length="315" mass="37217">MKTNMIEIRDKIRILPFLENKMFDLEMRIRFAEEDTKKLLSRYEKECFDVRMMQSKSLSGFVLKITGKYEKSLEKQKQQEIEAKLNYDKVAANLDVLNDEKIIMEKQISELLTLSSQYHQILRKRRAVFKSRLSKNEKSQFLELDEKRQSLLQEKTEIIEAIQAGIIVQKTADSTFDMLDSADNWATFDLWFGGGILTYAAKYDRIDKAERLFGHLSAQLKEFESELKDVQNLDQFELNEISQSDRIIDFWFDNFFTDFSVRNQIRTNMNQLVDLMNKIKEMDKILNQKLEETNSKLEENRAAQEEILISLPDVE</sequence>
<dbReference type="EMBL" id="CP131061">
    <property type="protein sequence ID" value="WNY27034.1"/>
    <property type="molecule type" value="Genomic_DNA"/>
</dbReference>
<dbReference type="GeneID" id="89228235"/>
<organism evidence="2 3">
    <name type="scientific">Methanolapillus ohkumae</name>
    <dbReference type="NCBI Taxonomy" id="3028298"/>
    <lineage>
        <taxon>Archaea</taxon>
        <taxon>Methanobacteriati</taxon>
        <taxon>Methanobacteriota</taxon>
        <taxon>Stenosarchaea group</taxon>
        <taxon>Methanomicrobia</taxon>
        <taxon>Methanosarcinales</taxon>
        <taxon>Methanosarcinaceae</taxon>
        <taxon>Methanolapillus</taxon>
    </lineage>
</organism>
<gene>
    <name evidence="2" type="ORF">MsAm2_08190</name>
</gene>
<dbReference type="Proteomes" id="UP001304970">
    <property type="component" value="Chromosome"/>
</dbReference>
<proteinExistence type="predicted"/>
<protein>
    <submittedName>
        <fullName evidence="2">Uncharacterized protein</fullName>
    </submittedName>
</protein>